<dbReference type="SUPFAM" id="SSF69989">
    <property type="entry name" value="C-terminal domain of PLC-beta"/>
    <property type="match status" value="1"/>
</dbReference>
<evidence type="ECO:0000313" key="2">
    <source>
        <dbReference type="EMBL" id="CAF9903142.1"/>
    </source>
</evidence>
<feature type="region of interest" description="Disordered" evidence="1">
    <location>
        <begin position="18"/>
        <end position="38"/>
    </location>
</feature>
<dbReference type="EMBL" id="CAJPDR010000001">
    <property type="protein sequence ID" value="CAF9903142.1"/>
    <property type="molecule type" value="Genomic_DNA"/>
</dbReference>
<reference evidence="2" key="1">
    <citation type="submission" date="2021-03" db="EMBL/GenBank/DDBJ databases">
        <authorList>
            <person name="Tagirdzhanova G."/>
        </authorList>
    </citation>
    <scope>NUCLEOTIDE SEQUENCE</scope>
</reference>
<keyword evidence="3" id="KW-1185">Reference proteome</keyword>
<dbReference type="AlphaFoldDB" id="A0A8H3HUP8"/>
<sequence>MLSLRAASRVSLSTRVRSSLRQIRHESTNTSNSSSGGTSSLSQSLIGGLAGGGLVFLGGYTYYHFSGAKNLVNTAKKAENAFKSYGKQLKESSPEPNEALEWLRSTAKSYAAFIPGAKGYVDSAFDDLDAVRNKHGKEVDSIIKEAYEELKDVSQEGMSVTAATKAWDILQKHLKRIGDLAGDAASDIINNHPALKEKVGENLDQLKQMGDKYGPDAKKQVDETWDQIRDILKSGVSASTIPKIQSLVQEKVQKIQELGGKVWDQGIEKAKPYLDKSPEVKNLVEENKEKLKKQGNVQELYEKIKDAVQSGSTDSLKQYVQSTVNKVGQGSGGDHGGIEKYLSMVPGGGDIIPKLTQLQQIAQEHGEEAEKIAKDTFKEMQEVLQRKVGEAEELAQKAKKNAKRN</sequence>
<proteinExistence type="predicted"/>
<evidence type="ECO:0000256" key="1">
    <source>
        <dbReference type="SAM" id="MobiDB-lite"/>
    </source>
</evidence>
<evidence type="ECO:0000313" key="3">
    <source>
        <dbReference type="Proteomes" id="UP000664203"/>
    </source>
</evidence>
<name>A0A8H3HUP8_9LECA</name>
<organism evidence="2 3">
    <name type="scientific">Alectoria fallacina</name>
    <dbReference type="NCBI Taxonomy" id="1903189"/>
    <lineage>
        <taxon>Eukaryota</taxon>
        <taxon>Fungi</taxon>
        <taxon>Dikarya</taxon>
        <taxon>Ascomycota</taxon>
        <taxon>Pezizomycotina</taxon>
        <taxon>Lecanoromycetes</taxon>
        <taxon>OSLEUM clade</taxon>
        <taxon>Lecanoromycetidae</taxon>
        <taxon>Lecanorales</taxon>
        <taxon>Lecanorineae</taxon>
        <taxon>Parmeliaceae</taxon>
        <taxon>Alectoria</taxon>
    </lineage>
</organism>
<comment type="caution">
    <text evidence="2">The sequence shown here is derived from an EMBL/GenBank/DDBJ whole genome shotgun (WGS) entry which is preliminary data.</text>
</comment>
<gene>
    <name evidence="2" type="ORF">ALECFALPRED_000145</name>
</gene>
<protein>
    <submittedName>
        <fullName evidence="2">Uncharacterized protein</fullName>
    </submittedName>
</protein>
<accession>A0A8H3HUP8</accession>
<dbReference type="Proteomes" id="UP000664203">
    <property type="component" value="Unassembled WGS sequence"/>
</dbReference>
<dbReference type="OrthoDB" id="3883941at2759"/>